<reference evidence="1" key="1">
    <citation type="submission" date="2020-02" db="EMBL/GenBank/DDBJ databases">
        <authorList>
            <person name="Meier V. D."/>
        </authorList>
    </citation>
    <scope>NUCLEOTIDE SEQUENCE</scope>
    <source>
        <strain evidence="1">AVDCRST_MAG96</strain>
    </source>
</reference>
<gene>
    <name evidence="1" type="ORF">AVDCRST_MAG96-3410</name>
</gene>
<name>A0A6J4TRD5_9BACT</name>
<dbReference type="EMBL" id="CADCVN010001333">
    <property type="protein sequence ID" value="CAA9528760.1"/>
    <property type="molecule type" value="Genomic_DNA"/>
</dbReference>
<sequence length="49" mass="5993">MHFSYSKISFFEEYTFSSKKREEKLIPLLKSLTYFNNAENDEERVLPRE</sequence>
<organism evidence="1">
    <name type="scientific">uncultured Segetibacter sp</name>
    <dbReference type="NCBI Taxonomy" id="481133"/>
    <lineage>
        <taxon>Bacteria</taxon>
        <taxon>Pseudomonadati</taxon>
        <taxon>Bacteroidota</taxon>
        <taxon>Chitinophagia</taxon>
        <taxon>Chitinophagales</taxon>
        <taxon>Chitinophagaceae</taxon>
        <taxon>Segetibacter</taxon>
        <taxon>environmental samples</taxon>
    </lineage>
</organism>
<protein>
    <submittedName>
        <fullName evidence="1">Uncharacterized protein</fullName>
    </submittedName>
</protein>
<proteinExistence type="predicted"/>
<accession>A0A6J4TRD5</accession>
<evidence type="ECO:0000313" key="1">
    <source>
        <dbReference type="EMBL" id="CAA9528760.1"/>
    </source>
</evidence>
<dbReference type="AlphaFoldDB" id="A0A6J4TRD5"/>